<dbReference type="OrthoDB" id="2428268at2"/>
<feature type="transmembrane region" description="Helical" evidence="1">
    <location>
        <begin position="37"/>
        <end position="54"/>
    </location>
</feature>
<keyword evidence="1" id="KW-0472">Membrane</keyword>
<keyword evidence="1" id="KW-0812">Transmembrane</keyword>
<dbReference type="Proteomes" id="UP000067683">
    <property type="component" value="Chromosome"/>
</dbReference>
<dbReference type="RefSeq" id="WP_058382389.1">
    <property type="nucleotide sequence ID" value="NZ_CP013659.2"/>
</dbReference>
<keyword evidence="1" id="KW-1133">Transmembrane helix</keyword>
<feature type="transmembrane region" description="Helical" evidence="1">
    <location>
        <begin position="75"/>
        <end position="94"/>
    </location>
</feature>
<dbReference type="AlphaFoldDB" id="A0A0U2Q9N7"/>
<dbReference type="STRING" id="200991.AUC31_10975"/>
<feature type="transmembrane region" description="Helical" evidence="1">
    <location>
        <begin position="7"/>
        <end position="31"/>
    </location>
</feature>
<dbReference type="KEGG" id="prt:AUC31_10975"/>
<evidence type="ECO:0000313" key="3">
    <source>
        <dbReference type="Proteomes" id="UP000067683"/>
    </source>
</evidence>
<name>A0A0U2Q9N7_9BACL</name>
<evidence type="ECO:0000256" key="1">
    <source>
        <dbReference type="SAM" id="Phobius"/>
    </source>
</evidence>
<dbReference type="EMBL" id="CP013659">
    <property type="protein sequence ID" value="ALS75686.1"/>
    <property type="molecule type" value="Genomic_DNA"/>
</dbReference>
<evidence type="ECO:0000313" key="2">
    <source>
        <dbReference type="EMBL" id="ALS75686.1"/>
    </source>
</evidence>
<reference evidence="2" key="1">
    <citation type="submission" date="2016-01" db="EMBL/GenBank/DDBJ databases">
        <title>Complete genome of Planococcus rifietoensis type strain M8.</title>
        <authorList>
            <person name="See-Too W.S."/>
        </authorList>
    </citation>
    <scope>NUCLEOTIDE SEQUENCE [LARGE SCALE GENOMIC DNA]</scope>
    <source>
        <strain evidence="2">M8</strain>
    </source>
</reference>
<accession>A0A0U2Q9N7</accession>
<protein>
    <submittedName>
        <fullName evidence="2">Uncharacterized protein</fullName>
    </submittedName>
</protein>
<keyword evidence="3" id="KW-1185">Reference proteome</keyword>
<proteinExistence type="predicted"/>
<sequence>MKTILELIRVFAILAILGIGGGLILTGFYSGSPDTEPYRWLGDFAVLVLIFVLYRNKLQFSGWYQGTKRDKLRRPITILLVGTSVLLIISPYILATLSA</sequence>
<gene>
    <name evidence="2" type="ORF">AUC31_10975</name>
</gene>
<organism evidence="2 3">
    <name type="scientific">Planococcus rifietoensis</name>
    <dbReference type="NCBI Taxonomy" id="200991"/>
    <lineage>
        <taxon>Bacteria</taxon>
        <taxon>Bacillati</taxon>
        <taxon>Bacillota</taxon>
        <taxon>Bacilli</taxon>
        <taxon>Bacillales</taxon>
        <taxon>Caryophanaceae</taxon>
        <taxon>Planococcus</taxon>
    </lineage>
</organism>